<evidence type="ECO:0000256" key="2">
    <source>
        <dbReference type="SAM" id="SignalP"/>
    </source>
</evidence>
<keyword evidence="4" id="KW-1185">Reference proteome</keyword>
<accession>A0ABY8TIP5</accession>
<organism evidence="3 4">
    <name type="scientific">Tetradesmus obliquus</name>
    <name type="common">Green alga</name>
    <name type="synonym">Acutodesmus obliquus</name>
    <dbReference type="NCBI Taxonomy" id="3088"/>
    <lineage>
        <taxon>Eukaryota</taxon>
        <taxon>Viridiplantae</taxon>
        <taxon>Chlorophyta</taxon>
        <taxon>core chlorophytes</taxon>
        <taxon>Chlorophyceae</taxon>
        <taxon>CS clade</taxon>
        <taxon>Sphaeropleales</taxon>
        <taxon>Scenedesmaceae</taxon>
        <taxon>Tetradesmus</taxon>
    </lineage>
</organism>
<feature type="chain" id="PRO_5045976618" evidence="2">
    <location>
        <begin position="26"/>
        <end position="775"/>
    </location>
</feature>
<feature type="signal peptide" evidence="2">
    <location>
        <begin position="1"/>
        <end position="25"/>
    </location>
</feature>
<keyword evidence="2" id="KW-0732">Signal</keyword>
<reference evidence="3 4" key="1">
    <citation type="submission" date="2023-05" db="EMBL/GenBank/DDBJ databases">
        <title>A 100% complete, gapless, phased diploid assembly of the Scenedesmus obliquus UTEX 3031 genome.</title>
        <authorList>
            <person name="Biondi T.C."/>
            <person name="Hanschen E.R."/>
            <person name="Kwon T."/>
            <person name="Eng W."/>
            <person name="Kruse C.P.S."/>
            <person name="Koehler S.I."/>
            <person name="Kunde Y."/>
            <person name="Gleasner C.D."/>
            <person name="You Mak K.T."/>
            <person name="Polle J."/>
            <person name="Hovde B.T."/>
            <person name="Starkenburg S.R."/>
        </authorList>
    </citation>
    <scope>NUCLEOTIDE SEQUENCE [LARGE SCALE GENOMIC DNA]</scope>
    <source>
        <strain evidence="3 4">DOE0152z</strain>
    </source>
</reference>
<dbReference type="InterPro" id="IPR050870">
    <property type="entry name" value="FAST_kinase"/>
</dbReference>
<evidence type="ECO:0000313" key="3">
    <source>
        <dbReference type="EMBL" id="WIA08968.1"/>
    </source>
</evidence>
<evidence type="ECO:0000313" key="4">
    <source>
        <dbReference type="Proteomes" id="UP001244341"/>
    </source>
</evidence>
<dbReference type="Proteomes" id="UP001244341">
    <property type="component" value="Chromosome 1b"/>
</dbReference>
<dbReference type="PANTHER" id="PTHR21228:SF40">
    <property type="entry name" value="LD45607P"/>
    <property type="match status" value="1"/>
</dbReference>
<proteinExistence type="predicted"/>
<gene>
    <name evidence="3" type="ORF">OEZ85_008383</name>
</gene>
<feature type="region of interest" description="Disordered" evidence="1">
    <location>
        <begin position="171"/>
        <end position="200"/>
    </location>
</feature>
<feature type="compositionally biased region" description="Low complexity" evidence="1">
    <location>
        <begin position="175"/>
        <end position="194"/>
    </location>
</feature>
<protein>
    <submittedName>
        <fullName evidence="3">Uncharacterized protein</fullName>
    </submittedName>
</protein>
<sequence length="775" mass="82630">MSKSALQLLSCQAALRALGCSSAAAQQTQWPSLALLSQLGQQATRNALTVSHTHIPKAKHDPYRTPPKNYVQLLQHITRARELGRLEQLVKQYGPKFDGVHVAAAMSMLPKLHQPARPGSRLRGQKLRQRRQIPAKLLGQLQDMAAAQVPRLFAREVASITWALGRCRSLLPQGSSSRGKPSSKSSKSSKSSSSTGLDAGTKQLVGQLMQRLRHGGGRLLYQGANGADVAKVLHGLARLGLGPVQHSSVKELCMFVQRHPERMHAKELAAAAWALAKMRGQAQDAVVRRALSVISKQAVQRSVWLRPVSICSLATAWAQLGRGDDTALLGALAEEAVAQIKAFQPQQLAVLAWAFGRLSYNPGEEALAALSAAALRHLEGFDAQHLGMLLRGLTLLQGSSMDTQLLSAVAAGIAKEEAVALNARDAVRILAAFVAAPEAGHARDVSRMAERIGDALQGRVGSIQPAEATNMLVCYSKLPAQHELLLRLARSAAARASDFSMGKWVRLLQSCKRLGYSRLQDARLVDFYAAADTRLQQHLLGAVVPAAAAAAAAAGSSSAAQQQQGEQQDAAQQPAKHALQFTPALDIAELLGQRGSLSEQSAMYLADAGAKLVTSMSLRRLAQLLTAVMLSGDRMAAIEEVRQLLVVAAQRLQGENLASGGQPLGVLVGLAWPLGRAVSRNMLLGQGEALLRGVYAGVLPQLAQCDEQQLVALVECMQRSGVSDDALQAAAEDMAGQRGWRLPAGQPLHWLTQLKQPIGGKRTQGDLGLLVPALS</sequence>
<name>A0ABY8TIP5_TETOB</name>
<dbReference type="PANTHER" id="PTHR21228">
    <property type="entry name" value="FAST LEU-RICH DOMAIN-CONTAINING"/>
    <property type="match status" value="1"/>
</dbReference>
<dbReference type="EMBL" id="CP126208">
    <property type="protein sequence ID" value="WIA08968.1"/>
    <property type="molecule type" value="Genomic_DNA"/>
</dbReference>
<evidence type="ECO:0000256" key="1">
    <source>
        <dbReference type="SAM" id="MobiDB-lite"/>
    </source>
</evidence>